<accession>A0A328HC72</accession>
<reference evidence="3 4" key="1">
    <citation type="submission" date="2018-04" db="EMBL/GenBank/DDBJ databases">
        <title>Bacteria isolated from cave deposits of Manipur.</title>
        <authorList>
            <person name="Sahoo D."/>
            <person name="Sarangthem I."/>
            <person name="Nandeibam J."/>
        </authorList>
    </citation>
    <scope>NUCLEOTIDE SEQUENCE [LARGE SCALE GENOMIC DNA]</scope>
    <source>
        <strain evidence="4">mrc11</strain>
    </source>
</reference>
<dbReference type="Pfam" id="PF24551">
    <property type="entry name" value="SH3_Rv0428c"/>
    <property type="match status" value="1"/>
</dbReference>
<comment type="caution">
    <text evidence="3">The sequence shown here is derived from an EMBL/GenBank/DDBJ whole genome shotgun (WGS) entry which is preliminary data.</text>
</comment>
<evidence type="ECO:0000259" key="2">
    <source>
        <dbReference type="Pfam" id="PF24551"/>
    </source>
</evidence>
<dbReference type="AlphaFoldDB" id="A0A328HC72"/>
<sequence length="85" mass="9063">MSQTTPTPRQFLATAPAGTRVVVRYRIDGGFTDALGDLLECGESECTVRTRRSDVGIPLDSVVAAKQVPPAPPRRSSRLTPPAAE</sequence>
<feature type="region of interest" description="Disordered" evidence="1">
    <location>
        <begin position="65"/>
        <end position="85"/>
    </location>
</feature>
<dbReference type="InterPro" id="IPR056934">
    <property type="entry name" value="SH3_Rv0428c"/>
</dbReference>
<feature type="domain" description="Histone acetyltransferase Rv0428c-like SH3" evidence="2">
    <location>
        <begin position="16"/>
        <end position="66"/>
    </location>
</feature>
<evidence type="ECO:0000256" key="1">
    <source>
        <dbReference type="SAM" id="MobiDB-lite"/>
    </source>
</evidence>
<dbReference type="RefSeq" id="WP_111905726.1">
    <property type="nucleotide sequence ID" value="NZ_QLNP01000105.1"/>
</dbReference>
<protein>
    <recommendedName>
        <fullName evidence="2">Histone acetyltransferase Rv0428c-like SH3 domain-containing protein</fullName>
    </recommendedName>
</protein>
<dbReference type="Proteomes" id="UP000249166">
    <property type="component" value="Unassembled WGS sequence"/>
</dbReference>
<evidence type="ECO:0000313" key="3">
    <source>
        <dbReference type="EMBL" id="RAM35045.1"/>
    </source>
</evidence>
<dbReference type="EMBL" id="QLNP01000105">
    <property type="protein sequence ID" value="RAM35045.1"/>
    <property type="molecule type" value="Genomic_DNA"/>
</dbReference>
<name>A0A328HC72_ARTGO</name>
<evidence type="ECO:0000313" key="4">
    <source>
        <dbReference type="Proteomes" id="UP000249166"/>
    </source>
</evidence>
<dbReference type="OrthoDB" id="3631934at2"/>
<gene>
    <name evidence="3" type="ORF">DBZ45_20815</name>
</gene>
<proteinExistence type="predicted"/>
<organism evidence="3 4">
    <name type="scientific">Arthrobacter globiformis</name>
    <dbReference type="NCBI Taxonomy" id="1665"/>
    <lineage>
        <taxon>Bacteria</taxon>
        <taxon>Bacillati</taxon>
        <taxon>Actinomycetota</taxon>
        <taxon>Actinomycetes</taxon>
        <taxon>Micrococcales</taxon>
        <taxon>Micrococcaceae</taxon>
        <taxon>Arthrobacter</taxon>
    </lineage>
</organism>